<feature type="compositionally biased region" description="Polar residues" evidence="1">
    <location>
        <begin position="1"/>
        <end position="13"/>
    </location>
</feature>
<organism evidence="3 4">
    <name type="scientific">Salvia divinorum</name>
    <name type="common">Maria pastora</name>
    <name type="synonym">Diviner's sage</name>
    <dbReference type="NCBI Taxonomy" id="28513"/>
    <lineage>
        <taxon>Eukaryota</taxon>
        <taxon>Viridiplantae</taxon>
        <taxon>Streptophyta</taxon>
        <taxon>Embryophyta</taxon>
        <taxon>Tracheophyta</taxon>
        <taxon>Spermatophyta</taxon>
        <taxon>Magnoliopsida</taxon>
        <taxon>eudicotyledons</taxon>
        <taxon>Gunneridae</taxon>
        <taxon>Pentapetalae</taxon>
        <taxon>asterids</taxon>
        <taxon>lamiids</taxon>
        <taxon>Lamiales</taxon>
        <taxon>Lamiaceae</taxon>
        <taxon>Nepetoideae</taxon>
        <taxon>Mentheae</taxon>
        <taxon>Salviinae</taxon>
        <taxon>Salvia</taxon>
        <taxon>Salvia subgen. Calosphace</taxon>
    </lineage>
</organism>
<reference evidence="3 4" key="1">
    <citation type="submission" date="2024-06" db="EMBL/GenBank/DDBJ databases">
        <title>A chromosome level genome sequence of Diviner's sage (Salvia divinorum).</title>
        <authorList>
            <person name="Ford S.A."/>
            <person name="Ro D.-K."/>
            <person name="Ness R.W."/>
            <person name="Phillips M.A."/>
        </authorList>
    </citation>
    <scope>NUCLEOTIDE SEQUENCE [LARGE SCALE GENOMIC DNA]</scope>
    <source>
        <strain evidence="3">SAF-2024a</strain>
        <tissue evidence="3">Leaf</tissue>
    </source>
</reference>
<dbReference type="PANTHER" id="PTHR47211:SF3">
    <property type="entry name" value="TRIHELIX TRANSCRIPTION FACTOR ASR3-LIKE"/>
    <property type="match status" value="1"/>
</dbReference>
<gene>
    <name evidence="3" type="ORF">AAHA92_14646</name>
</gene>
<feature type="region of interest" description="Disordered" evidence="1">
    <location>
        <begin position="156"/>
        <end position="203"/>
    </location>
</feature>
<dbReference type="Gene3D" id="1.10.10.60">
    <property type="entry name" value="Homeodomain-like"/>
    <property type="match status" value="1"/>
</dbReference>
<dbReference type="InterPro" id="IPR044822">
    <property type="entry name" value="Myb_DNA-bind_4"/>
</dbReference>
<feature type="region of interest" description="Disordered" evidence="1">
    <location>
        <begin position="1"/>
        <end position="23"/>
    </location>
</feature>
<dbReference type="Pfam" id="PF13837">
    <property type="entry name" value="Myb_DNA-bind_4"/>
    <property type="match status" value="1"/>
</dbReference>
<dbReference type="InterPro" id="IPR001005">
    <property type="entry name" value="SANT/Myb"/>
</dbReference>
<evidence type="ECO:0000256" key="1">
    <source>
        <dbReference type="SAM" id="MobiDB-lite"/>
    </source>
</evidence>
<feature type="compositionally biased region" description="Acidic residues" evidence="1">
    <location>
        <begin position="160"/>
        <end position="184"/>
    </location>
</feature>
<evidence type="ECO:0000313" key="4">
    <source>
        <dbReference type="Proteomes" id="UP001567538"/>
    </source>
</evidence>
<sequence>MAAQGQQPPADSNKTPRHPRWSRQETLVLIEGKRLAEERGQNGRRSGPVFGSDQVEAKWDYVSSHCRRNGVSRGPIQCRKRWSNLLSDFKKIRTWDSRVPQEEDESFWEMRSDSRRERKLPGFFDREVYEVLDGKDFVGAAYQLALVAVSAHENNVNGDGLDDEDGMVESEEAGDVGEEDEAEEALATSPGKENVQANDKTYTIPSPVPISEMRYKPSYTNQATGNKNKNFWREEEFQEGAKKRKRSSSDCVKTDVNSILIKALERNNELLSAQLEDQRSSFQLAREQNKEQHERIVEALTKINAALEKFANKL</sequence>
<dbReference type="Proteomes" id="UP001567538">
    <property type="component" value="Unassembled WGS sequence"/>
</dbReference>
<feature type="domain" description="Myb-like" evidence="2">
    <location>
        <begin position="13"/>
        <end position="86"/>
    </location>
</feature>
<protein>
    <submittedName>
        <fullName evidence="3">Trihelix transcription factor ASR3-like</fullName>
    </submittedName>
</protein>
<evidence type="ECO:0000259" key="2">
    <source>
        <dbReference type="PROSITE" id="PS50090"/>
    </source>
</evidence>
<evidence type="ECO:0000313" key="3">
    <source>
        <dbReference type="EMBL" id="KAL1554047.1"/>
    </source>
</evidence>
<proteinExistence type="predicted"/>
<name>A0ABD1HC94_SALDI</name>
<accession>A0ABD1HC94</accession>
<comment type="caution">
    <text evidence="3">The sequence shown here is derived from an EMBL/GenBank/DDBJ whole genome shotgun (WGS) entry which is preliminary data.</text>
</comment>
<dbReference type="PANTHER" id="PTHR47211">
    <property type="entry name" value="TRIHELIX TRANSCRIPTION FACTOR ASR3"/>
    <property type="match status" value="1"/>
</dbReference>
<dbReference type="PROSITE" id="PS50090">
    <property type="entry name" value="MYB_LIKE"/>
    <property type="match status" value="1"/>
</dbReference>
<dbReference type="EMBL" id="JBEAFC010000006">
    <property type="protein sequence ID" value="KAL1554047.1"/>
    <property type="molecule type" value="Genomic_DNA"/>
</dbReference>
<dbReference type="AlphaFoldDB" id="A0ABD1HC94"/>
<keyword evidence="4" id="KW-1185">Reference proteome</keyword>